<dbReference type="Pfam" id="PF04185">
    <property type="entry name" value="Phosphoesterase"/>
    <property type="match status" value="1"/>
</dbReference>
<dbReference type="EMBL" id="QAPG01000121">
    <property type="protein sequence ID" value="TDZ30727.1"/>
    <property type="molecule type" value="Genomic_DNA"/>
</dbReference>
<comment type="caution">
    <text evidence="3">The sequence shown here is derived from an EMBL/GenBank/DDBJ whole genome shotgun (WGS) entry which is preliminary data.</text>
</comment>
<reference evidence="3 4" key="1">
    <citation type="submission" date="2018-11" db="EMBL/GenBank/DDBJ databases">
        <title>Genome sequence and assembly of Colletotrichum spinosum.</title>
        <authorList>
            <person name="Gan P."/>
            <person name="Shirasu K."/>
        </authorList>
    </citation>
    <scope>NUCLEOTIDE SEQUENCE [LARGE SCALE GENOMIC DNA]</scope>
    <source>
        <strain evidence="3 4">CBS 515.97</strain>
    </source>
</reference>
<proteinExistence type="predicted"/>
<organism evidence="3 4">
    <name type="scientific">Colletotrichum spinosum</name>
    <dbReference type="NCBI Taxonomy" id="1347390"/>
    <lineage>
        <taxon>Eukaryota</taxon>
        <taxon>Fungi</taxon>
        <taxon>Dikarya</taxon>
        <taxon>Ascomycota</taxon>
        <taxon>Pezizomycotina</taxon>
        <taxon>Sordariomycetes</taxon>
        <taxon>Hypocreomycetidae</taxon>
        <taxon>Glomerellales</taxon>
        <taxon>Glomerellaceae</taxon>
        <taxon>Colletotrichum</taxon>
        <taxon>Colletotrichum orbiculare species complex</taxon>
    </lineage>
</organism>
<feature type="signal peptide" evidence="2">
    <location>
        <begin position="1"/>
        <end position="17"/>
    </location>
</feature>
<feature type="chain" id="PRO_5021004373" evidence="2">
    <location>
        <begin position="18"/>
        <end position="407"/>
    </location>
</feature>
<dbReference type="InterPro" id="IPR017850">
    <property type="entry name" value="Alkaline_phosphatase_core_sf"/>
</dbReference>
<evidence type="ECO:0000313" key="3">
    <source>
        <dbReference type="EMBL" id="TDZ30727.1"/>
    </source>
</evidence>
<accession>A0A4R8PXR3</accession>
<dbReference type="AlphaFoldDB" id="A0A4R8PXR3"/>
<sequence>MRPTLSLLAGVLAVVGANHVPGRAFDRFISIWLENQVGQPQPTFHYRQTPLADVFDLQDFVKVVKDSHIVELKKQGISLARYYAQTHPSQANYIAAITGDYFGLDHDERVRLPFNVSTIVDLLDWRNLTWKAYMEDMPGPGFLADASDGHTGGGKWDYVRKHNPFVSCDSINLNGSRLLNVQAFDDWEADFKAKKVPQYAFIAPNMMNDGHNTSLEYATKWASDFLKPLLEDTAFKERTLILLTYDESEDHGKPNQVASVLLGSAIPKDRRGGEDKTFYTHYSILSTIEYNWELPNLGRYDVGANVFQFVQDLGSKVLVANKDPPNVVSVDNSQSYFGPLSKDKSKFRPYPPPNLGLNGSSGLPILEQVRLKWVFHGGDTPYDGEGTLFDARYQPQYLPQVAVKQGA</sequence>
<keyword evidence="1" id="KW-0378">Hydrolase</keyword>
<dbReference type="Proteomes" id="UP000295083">
    <property type="component" value="Unassembled WGS sequence"/>
</dbReference>
<dbReference type="PANTHER" id="PTHR31956">
    <property type="entry name" value="NON-SPECIFIC PHOSPHOLIPASE C4-RELATED"/>
    <property type="match status" value="1"/>
</dbReference>
<evidence type="ECO:0000256" key="2">
    <source>
        <dbReference type="SAM" id="SignalP"/>
    </source>
</evidence>
<evidence type="ECO:0000313" key="4">
    <source>
        <dbReference type="Proteomes" id="UP000295083"/>
    </source>
</evidence>
<dbReference type="GO" id="GO:0009395">
    <property type="term" value="P:phospholipid catabolic process"/>
    <property type="evidence" value="ECO:0007669"/>
    <property type="project" value="TreeGrafter"/>
</dbReference>
<name>A0A4R8PXR3_9PEZI</name>
<protein>
    <submittedName>
        <fullName evidence="3">Putative acid phosphatase</fullName>
    </submittedName>
</protein>
<dbReference type="InterPro" id="IPR007312">
    <property type="entry name" value="Phosphoesterase"/>
</dbReference>
<dbReference type="Gene3D" id="3.40.720.10">
    <property type="entry name" value="Alkaline Phosphatase, subunit A"/>
    <property type="match status" value="1"/>
</dbReference>
<dbReference type="PANTHER" id="PTHR31956:SF15">
    <property type="entry name" value="ACID PHOSPHATASE PHOA"/>
    <property type="match status" value="1"/>
</dbReference>
<dbReference type="GO" id="GO:0016788">
    <property type="term" value="F:hydrolase activity, acting on ester bonds"/>
    <property type="evidence" value="ECO:0007669"/>
    <property type="project" value="InterPro"/>
</dbReference>
<keyword evidence="2" id="KW-0732">Signal</keyword>
<keyword evidence="4" id="KW-1185">Reference proteome</keyword>
<evidence type="ECO:0000256" key="1">
    <source>
        <dbReference type="ARBA" id="ARBA00022801"/>
    </source>
</evidence>
<gene>
    <name evidence="3" type="ORF">C8035_v002323</name>
</gene>